<dbReference type="AlphaFoldDB" id="F0HAN6"/>
<proteinExistence type="predicted"/>
<evidence type="ECO:0000313" key="2">
    <source>
        <dbReference type="Proteomes" id="UP000003155"/>
    </source>
</evidence>
<gene>
    <name evidence="1" type="ORF">HMPREF9303_0150</name>
</gene>
<dbReference type="Proteomes" id="UP000003155">
    <property type="component" value="Unassembled WGS sequence"/>
</dbReference>
<sequence length="50" mass="6010">MAGGRYHVRGIFLHSEKNYLRPLFQKHYVMKERKLMIVVRISVLCHLANR</sequence>
<reference evidence="1 2" key="1">
    <citation type="submission" date="2011-02" db="EMBL/GenBank/DDBJ databases">
        <authorList>
            <person name="Durkin A.S."/>
            <person name="Madupu R."/>
            <person name="Torralba M."/>
            <person name="Gillis M."/>
            <person name="Methe B."/>
            <person name="Sutton G."/>
            <person name="Nelson K.E."/>
        </authorList>
    </citation>
    <scope>NUCLEOTIDE SEQUENCE [LARGE SCALE GENOMIC DNA]</scope>
    <source>
        <strain evidence="1 2">CRIS 18C-A</strain>
    </source>
</reference>
<accession>F0HAN6</accession>
<comment type="caution">
    <text evidence="1">The sequence shown here is derived from an EMBL/GenBank/DDBJ whole genome shotgun (WGS) entry which is preliminary data.</text>
</comment>
<organism evidence="1 2">
    <name type="scientific">Prevotella denticola CRIS 18C-A</name>
    <dbReference type="NCBI Taxonomy" id="944557"/>
    <lineage>
        <taxon>Bacteria</taxon>
        <taxon>Pseudomonadati</taxon>
        <taxon>Bacteroidota</taxon>
        <taxon>Bacteroidia</taxon>
        <taxon>Bacteroidales</taxon>
        <taxon>Prevotellaceae</taxon>
        <taxon>Prevotella</taxon>
    </lineage>
</organism>
<protein>
    <submittedName>
        <fullName evidence="1">Uncharacterized protein</fullName>
    </submittedName>
</protein>
<name>F0HAN6_9BACT</name>
<dbReference type="EMBL" id="AEXO01000113">
    <property type="protein sequence ID" value="EGC85124.1"/>
    <property type="molecule type" value="Genomic_DNA"/>
</dbReference>
<evidence type="ECO:0000313" key="1">
    <source>
        <dbReference type="EMBL" id="EGC85124.1"/>
    </source>
</evidence>
<keyword evidence="2" id="KW-1185">Reference proteome</keyword>